<name>A0A1B8P066_HALEL</name>
<accession>A0A1B8P066</accession>
<evidence type="ECO:0000313" key="2">
    <source>
        <dbReference type="Proteomes" id="UP000092504"/>
    </source>
</evidence>
<gene>
    <name evidence="1" type="ORF">A8U91_04741</name>
</gene>
<dbReference type="EMBL" id="MAJD01000002">
    <property type="protein sequence ID" value="OBX35667.1"/>
    <property type="molecule type" value="Genomic_DNA"/>
</dbReference>
<evidence type="ECO:0008006" key="3">
    <source>
        <dbReference type="Google" id="ProtNLM"/>
    </source>
</evidence>
<dbReference type="InterPro" id="IPR021146">
    <property type="entry name" value="Phage_gp6-like_head-tail"/>
</dbReference>
<dbReference type="AlphaFoldDB" id="A0A1B8P066"/>
<proteinExistence type="predicted"/>
<dbReference type="Gene3D" id="1.10.3230.30">
    <property type="entry name" value="Phage gp6-like head-tail connector protein"/>
    <property type="match status" value="1"/>
</dbReference>
<evidence type="ECO:0000313" key="1">
    <source>
        <dbReference type="EMBL" id="OBX35667.1"/>
    </source>
</evidence>
<dbReference type="Proteomes" id="UP000092504">
    <property type="component" value="Unassembled WGS sequence"/>
</dbReference>
<protein>
    <recommendedName>
        <fullName evidence="3">Phage gp6-like head-tail connector protein</fullName>
    </recommendedName>
</protein>
<reference evidence="1 2" key="1">
    <citation type="submission" date="2016-06" db="EMBL/GenBank/DDBJ databases">
        <title>Genome sequence of halotolerant plant growth promoting strain of Halomonas elongata HEK1 isolated from salterns of Rann of Kutch, Gujarat, India.</title>
        <authorList>
            <person name="Gaba S."/>
            <person name="Singh R.N."/>
            <person name="Abrol S."/>
            <person name="Kaushik R."/>
            <person name="Saxena A.K."/>
        </authorList>
    </citation>
    <scope>NUCLEOTIDE SEQUENCE [LARGE SCALE GENOMIC DNA]</scope>
    <source>
        <strain evidence="1 2">HEK1</strain>
    </source>
</reference>
<organism evidence="1 2">
    <name type="scientific">Halomonas elongata</name>
    <dbReference type="NCBI Taxonomy" id="2746"/>
    <lineage>
        <taxon>Bacteria</taxon>
        <taxon>Pseudomonadati</taxon>
        <taxon>Pseudomonadota</taxon>
        <taxon>Gammaproteobacteria</taxon>
        <taxon>Oceanospirillales</taxon>
        <taxon>Halomonadaceae</taxon>
        <taxon>Halomonas</taxon>
    </lineage>
</organism>
<comment type="caution">
    <text evidence="1">The sequence shown here is derived from an EMBL/GenBank/DDBJ whole genome shotgun (WGS) entry which is preliminary data.</text>
</comment>
<sequence>MLIPLETIKRQLRLDPDPDSELDAELERLLAVAVDHASQYLGRPIPLG</sequence>
<dbReference type="Pfam" id="PF05135">
    <property type="entry name" value="Phage_connect_1"/>
    <property type="match status" value="1"/>
</dbReference>